<dbReference type="AlphaFoldDB" id="A0AAW1KP36"/>
<dbReference type="Gene3D" id="2.80.10.50">
    <property type="match status" value="1"/>
</dbReference>
<reference evidence="1 2" key="1">
    <citation type="journal article" date="2024" name="BMC Genomics">
        <title>De novo assembly and annotation of Popillia japonica's genome with initial clues to its potential as an invasive pest.</title>
        <authorList>
            <person name="Cucini C."/>
            <person name="Boschi S."/>
            <person name="Funari R."/>
            <person name="Cardaioli E."/>
            <person name="Iannotti N."/>
            <person name="Marturano G."/>
            <person name="Paoli F."/>
            <person name="Bruttini M."/>
            <person name="Carapelli A."/>
            <person name="Frati F."/>
            <person name="Nardi F."/>
        </authorList>
    </citation>
    <scope>NUCLEOTIDE SEQUENCE [LARGE SCALE GENOMIC DNA]</scope>
    <source>
        <strain evidence="1">DMR45628</strain>
    </source>
</reference>
<comment type="caution">
    <text evidence="1">The sequence shown here is derived from an EMBL/GenBank/DDBJ whole genome shotgun (WGS) entry which is preliminary data.</text>
</comment>
<proteinExistence type="predicted"/>
<accession>A0AAW1KP36</accession>
<name>A0AAW1KP36_POPJA</name>
<evidence type="ECO:0000313" key="1">
    <source>
        <dbReference type="EMBL" id="KAK9721757.1"/>
    </source>
</evidence>
<gene>
    <name evidence="1" type="ORF">QE152_g20732</name>
</gene>
<protein>
    <submittedName>
        <fullName evidence="1">Uncharacterized protein</fullName>
    </submittedName>
</protein>
<organism evidence="1 2">
    <name type="scientific">Popillia japonica</name>
    <name type="common">Japanese beetle</name>
    <dbReference type="NCBI Taxonomy" id="7064"/>
    <lineage>
        <taxon>Eukaryota</taxon>
        <taxon>Metazoa</taxon>
        <taxon>Ecdysozoa</taxon>
        <taxon>Arthropoda</taxon>
        <taxon>Hexapoda</taxon>
        <taxon>Insecta</taxon>
        <taxon>Pterygota</taxon>
        <taxon>Neoptera</taxon>
        <taxon>Endopterygota</taxon>
        <taxon>Coleoptera</taxon>
        <taxon>Polyphaga</taxon>
        <taxon>Scarabaeiformia</taxon>
        <taxon>Scarabaeidae</taxon>
        <taxon>Rutelinae</taxon>
        <taxon>Popillia</taxon>
    </lineage>
</organism>
<keyword evidence="2" id="KW-1185">Reference proteome</keyword>
<dbReference type="EMBL" id="JASPKY010000195">
    <property type="protein sequence ID" value="KAK9721757.1"/>
    <property type="molecule type" value="Genomic_DNA"/>
</dbReference>
<dbReference type="Proteomes" id="UP001458880">
    <property type="component" value="Unassembled WGS sequence"/>
</dbReference>
<evidence type="ECO:0000313" key="2">
    <source>
        <dbReference type="Proteomes" id="UP001458880"/>
    </source>
</evidence>
<sequence>MIPNAYKILQLLGSATKVIIIIMFLLTSVSSSQSSCISKPVKPKTIFNELAHGYLGVRNGTVVITESKQTLYIVTVYMDPEAQRDHRKSSKFLIFDPAARRYICLMSKKKHRFVAKKYPKPEELCWFAEEDTSTHYQVRYVVEYDHNHYALKFFKNGKLMRPAHKSNPKSEVFMSSIESSDCNTATTKFCNNLSNKRHHKQSLTIRKICSRN</sequence>
<dbReference type="InterPro" id="IPR008996">
    <property type="entry name" value="IL1/FGF"/>
</dbReference>
<dbReference type="SUPFAM" id="SSF50353">
    <property type="entry name" value="Cytokine"/>
    <property type="match status" value="1"/>
</dbReference>